<feature type="domain" description="C2H2-type" evidence="8">
    <location>
        <begin position="363"/>
        <end position="386"/>
    </location>
</feature>
<feature type="domain" description="C2H2-type" evidence="8">
    <location>
        <begin position="917"/>
        <end position="945"/>
    </location>
</feature>
<evidence type="ECO:0000256" key="3">
    <source>
        <dbReference type="ARBA" id="ARBA00022771"/>
    </source>
</evidence>
<protein>
    <submittedName>
        <fullName evidence="10">Uncharacterized protein</fullName>
    </submittedName>
</protein>
<evidence type="ECO:0000256" key="7">
    <source>
        <dbReference type="SAM" id="MobiDB-lite"/>
    </source>
</evidence>
<feature type="binding site" evidence="6">
    <location>
        <position position="42"/>
    </location>
    <ligand>
        <name>Zn(2+)</name>
        <dbReference type="ChEBI" id="CHEBI:29105"/>
    </ligand>
</feature>
<evidence type="ECO:0000256" key="4">
    <source>
        <dbReference type="ARBA" id="ARBA00022833"/>
    </source>
</evidence>
<dbReference type="PROSITE" id="PS50157">
    <property type="entry name" value="ZINC_FINGER_C2H2_2"/>
    <property type="match status" value="11"/>
</dbReference>
<dbReference type="SMART" id="SM00355">
    <property type="entry name" value="ZnF_C2H2"/>
    <property type="match status" value="15"/>
</dbReference>
<evidence type="ECO:0000256" key="1">
    <source>
        <dbReference type="ARBA" id="ARBA00022723"/>
    </source>
</evidence>
<keyword evidence="4 6" id="KW-0862">Zinc</keyword>
<feature type="domain" description="C2H2-type" evidence="8">
    <location>
        <begin position="963"/>
        <end position="991"/>
    </location>
</feature>
<feature type="binding site" evidence="6">
    <location>
        <position position="94"/>
    </location>
    <ligand>
        <name>Zn(2+)</name>
        <dbReference type="ChEBI" id="CHEBI:29105"/>
    </ligand>
</feature>
<dbReference type="Proteomes" id="UP000095300">
    <property type="component" value="Unassembled WGS sequence"/>
</dbReference>
<dbReference type="PROSITE" id="PS51915">
    <property type="entry name" value="ZAD"/>
    <property type="match status" value="1"/>
</dbReference>
<keyword evidence="2" id="KW-0677">Repeat</keyword>
<feature type="domain" description="C2H2-type" evidence="8">
    <location>
        <begin position="321"/>
        <end position="349"/>
    </location>
</feature>
<reference evidence="10" key="1">
    <citation type="submission" date="2020-05" db="UniProtKB">
        <authorList>
            <consortium name="EnsemblMetazoa"/>
        </authorList>
    </citation>
    <scope>IDENTIFICATION</scope>
    <source>
        <strain evidence="10">USDA</strain>
    </source>
</reference>
<feature type="compositionally biased region" description="Acidic residues" evidence="7">
    <location>
        <begin position="1116"/>
        <end position="1125"/>
    </location>
</feature>
<dbReference type="PANTHER" id="PTHR24379">
    <property type="entry name" value="KRAB AND ZINC FINGER DOMAIN-CONTAINING"/>
    <property type="match status" value="1"/>
</dbReference>
<dbReference type="SUPFAM" id="SSF57667">
    <property type="entry name" value="beta-beta-alpha zinc fingers"/>
    <property type="match status" value="3"/>
</dbReference>
<feature type="domain" description="C2H2-type" evidence="8">
    <location>
        <begin position="419"/>
        <end position="447"/>
    </location>
</feature>
<keyword evidence="3 5" id="KW-0863">Zinc-finger</keyword>
<feature type="domain" description="ZAD" evidence="9">
    <location>
        <begin position="40"/>
        <end position="118"/>
    </location>
</feature>
<evidence type="ECO:0000256" key="2">
    <source>
        <dbReference type="ARBA" id="ARBA00022737"/>
    </source>
</evidence>
<gene>
    <name evidence="10" type="primary">106084719</name>
</gene>
<dbReference type="InterPro" id="IPR012934">
    <property type="entry name" value="Znf_AD"/>
</dbReference>
<feature type="domain" description="C2H2-type" evidence="8">
    <location>
        <begin position="720"/>
        <end position="748"/>
    </location>
</feature>
<feature type="domain" description="C2H2-type" evidence="8">
    <location>
        <begin position="762"/>
        <end position="790"/>
    </location>
</feature>
<dbReference type="PANTHER" id="PTHR24379:SF121">
    <property type="entry name" value="C2H2-TYPE DOMAIN-CONTAINING PROTEIN"/>
    <property type="match status" value="1"/>
</dbReference>
<feature type="domain" description="C2H2-type" evidence="8">
    <location>
        <begin position="391"/>
        <end position="418"/>
    </location>
</feature>
<proteinExistence type="predicted"/>
<dbReference type="Pfam" id="PF07776">
    <property type="entry name" value="zf-AD"/>
    <property type="match status" value="1"/>
</dbReference>
<dbReference type="PROSITE" id="PS00028">
    <property type="entry name" value="ZINC_FINGER_C2H2_1"/>
    <property type="match status" value="12"/>
</dbReference>
<evidence type="ECO:0000256" key="5">
    <source>
        <dbReference type="PROSITE-ProRule" id="PRU00042"/>
    </source>
</evidence>
<feature type="domain" description="C2H2-type" evidence="8">
    <location>
        <begin position="818"/>
        <end position="846"/>
    </location>
</feature>
<dbReference type="GO" id="GO:0008270">
    <property type="term" value="F:zinc ion binding"/>
    <property type="evidence" value="ECO:0007669"/>
    <property type="project" value="UniProtKB-UniRule"/>
</dbReference>
<organism evidence="10 11">
    <name type="scientific">Stomoxys calcitrans</name>
    <name type="common">Stable fly</name>
    <name type="synonym">Conops calcitrans</name>
    <dbReference type="NCBI Taxonomy" id="35570"/>
    <lineage>
        <taxon>Eukaryota</taxon>
        <taxon>Metazoa</taxon>
        <taxon>Ecdysozoa</taxon>
        <taxon>Arthropoda</taxon>
        <taxon>Hexapoda</taxon>
        <taxon>Insecta</taxon>
        <taxon>Pterygota</taxon>
        <taxon>Neoptera</taxon>
        <taxon>Endopterygota</taxon>
        <taxon>Diptera</taxon>
        <taxon>Brachycera</taxon>
        <taxon>Muscomorpha</taxon>
        <taxon>Muscoidea</taxon>
        <taxon>Muscidae</taxon>
        <taxon>Stomoxys</taxon>
    </lineage>
</organism>
<dbReference type="Gene3D" id="3.40.1800.20">
    <property type="match status" value="1"/>
</dbReference>
<feature type="region of interest" description="Disordered" evidence="7">
    <location>
        <begin position="215"/>
        <end position="245"/>
    </location>
</feature>
<dbReference type="InterPro" id="IPR013087">
    <property type="entry name" value="Znf_C2H2_type"/>
</dbReference>
<evidence type="ECO:0000313" key="10">
    <source>
        <dbReference type="EnsemblMetazoa" id="SCAU015546-PA"/>
    </source>
</evidence>
<accession>A0A1I8QB65</accession>
<dbReference type="Gene3D" id="3.30.160.60">
    <property type="entry name" value="Classic Zinc Finger"/>
    <property type="match status" value="6"/>
</dbReference>
<feature type="binding site" evidence="6">
    <location>
        <position position="91"/>
    </location>
    <ligand>
        <name>Zn(2+)</name>
        <dbReference type="ChEBI" id="CHEBI:29105"/>
    </ligand>
</feature>
<evidence type="ECO:0000259" key="9">
    <source>
        <dbReference type="PROSITE" id="PS51915"/>
    </source>
</evidence>
<dbReference type="AlphaFoldDB" id="A0A1I8QB65"/>
<feature type="region of interest" description="Disordered" evidence="7">
    <location>
        <begin position="575"/>
        <end position="599"/>
    </location>
</feature>
<feature type="region of interest" description="Disordered" evidence="7">
    <location>
        <begin position="1100"/>
        <end position="1125"/>
    </location>
</feature>
<dbReference type="GO" id="GO:0005634">
    <property type="term" value="C:nucleus"/>
    <property type="evidence" value="ECO:0007669"/>
    <property type="project" value="InterPro"/>
</dbReference>
<evidence type="ECO:0000256" key="6">
    <source>
        <dbReference type="PROSITE-ProRule" id="PRU01263"/>
    </source>
</evidence>
<evidence type="ECO:0000259" key="8">
    <source>
        <dbReference type="PROSITE" id="PS50157"/>
    </source>
</evidence>
<evidence type="ECO:0000313" key="11">
    <source>
        <dbReference type="Proteomes" id="UP000095300"/>
    </source>
</evidence>
<dbReference type="EnsemblMetazoa" id="SCAU015546-RA">
    <property type="protein sequence ID" value="SCAU015546-PA"/>
    <property type="gene ID" value="SCAU015546"/>
</dbReference>
<feature type="domain" description="C2H2-type" evidence="8">
    <location>
        <begin position="1009"/>
        <end position="1037"/>
    </location>
</feature>
<dbReference type="InterPro" id="IPR036236">
    <property type="entry name" value="Znf_C2H2_sf"/>
</dbReference>
<keyword evidence="1 6" id="KW-0479">Metal-binding</keyword>
<name>A0A1I8QB65_STOCA</name>
<feature type="domain" description="C2H2-type" evidence="8">
    <location>
        <begin position="790"/>
        <end position="817"/>
    </location>
</feature>
<feature type="binding site" evidence="6">
    <location>
        <position position="45"/>
    </location>
    <ligand>
        <name>Zn(2+)</name>
        <dbReference type="ChEBI" id="CHEBI:29105"/>
    </ligand>
</feature>
<feature type="compositionally biased region" description="Basic and acidic residues" evidence="7">
    <location>
        <begin position="575"/>
        <end position="594"/>
    </location>
</feature>
<dbReference type="SMART" id="SM00868">
    <property type="entry name" value="zf-AD"/>
    <property type="match status" value="1"/>
</dbReference>
<sequence length="1138" mass="133602">MNPSKFSFRKFAKNTNNVITSTSELISEVKDMLKHHTHSDYCRLCVRSCNNNQHSLYDETGQANANHELVGKYFTNAMLNMEWEKRLQYICEECWQHIWDFHQFQESIIEAQKVIHWNKEVANEVGEVVKIKSVMNTKEEQHELQITKILTTSHEDSVKPKVFTFDIKTEEPLDLNSDQEGMSLQDGQGNLRNEEMSQMISSCKDNSFLQNENDDESIEDYSSSDDMPLSSLGQSNHYSSDKKVPVTKKSVEEFDELVALWRPSLECEICHLQLSSYSQLKEHFSNNHATEGFYLMCCQLRLETRYDIDRHIRYHNAPQQLRCEACCKAFRSVKHLRIHQRGVHTSKGGHKNAIDSEKLEGKHHCCRCSKDFATEKHLDIHNQNVHKPKILECNFCEKSFMHPSALREHLIGHKAEKTHSCSFCPKAFTWRSNFCQHMRKYHTQEWKKMQDEEAQKEPKCGYRRETRGNCMVYVCIYCFKEYDSRFSMYYHAKRCQMEYEKSHSMNHRRNQCHRDDGALAEQAPTISESSETPEKVVIKEVPLEFHNVKGLSASTEDPIKTTALTFDIKTEEPLDLNSDHEFMSSQDGQDHSTDEDMSLMMPSTKENSFLQSDNETKDDYYSNDDLALSSLGQTNYCSLDKQIPATKKSVEEFDEVVALWRSSLECEICHQLMTSFSQLKEHFSKYHASEGCYLMCCQLRLETRYDIDRHIHYHNAPQQLRCEACCKAFRLVKHLRNHKRIVHTSKGVDEKAKDSEKLEGKYCCCKCSKGFATEQHLNQHNLNVHKPKNLQCNFCEKSFMHADELRQHLASHKGEKIHGCSVCPKAFTWRDDFCLHMRKSHPKEWKKMRKESQKDTLKGYRREARGECMIYVCIYCTMEYDKRISMLTHIKQCRRDGGTKETKMEFRLETRGESVVHICNFCSKEYKKRVSMQNHMRRCHRENQTREHNKGYRREVRGECIVYVCSYCSQEYEKRYSIYHHIQRCQGNDRPIELKKGYRRENRGESMAFVCIFCSKEYPKLQSIHYHLYRMHRDEASLAKQTLAISETPVPAVQQHPIRSRRTRIGQDAHDTRIIGNINELGKEGDENSLMTPIEGKVLNDDESSINTSGNKEMPQEFEETTWESEEFIKSEEEFIDI</sequence>
<dbReference type="STRING" id="35570.A0A1I8QB65"/>
<dbReference type="VEuPathDB" id="VectorBase:SCAU015546"/>
<dbReference type="SUPFAM" id="SSF57716">
    <property type="entry name" value="Glucocorticoid receptor-like (DNA-binding domain)"/>
    <property type="match status" value="1"/>
</dbReference>
<keyword evidence="11" id="KW-1185">Reference proteome</keyword>